<dbReference type="PROSITE" id="PS50928">
    <property type="entry name" value="ABC_TM1"/>
    <property type="match status" value="1"/>
</dbReference>
<evidence type="ECO:0000259" key="8">
    <source>
        <dbReference type="PROSITE" id="PS50928"/>
    </source>
</evidence>
<feature type="non-terminal residue" evidence="9">
    <location>
        <position position="1"/>
    </location>
</feature>
<accession>X1HC16</accession>
<evidence type="ECO:0000313" key="9">
    <source>
        <dbReference type="EMBL" id="GAH67736.1"/>
    </source>
</evidence>
<keyword evidence="3" id="KW-1003">Cell membrane</keyword>
<evidence type="ECO:0000256" key="5">
    <source>
        <dbReference type="ARBA" id="ARBA00022989"/>
    </source>
</evidence>
<evidence type="ECO:0000256" key="7">
    <source>
        <dbReference type="SAM" id="Phobius"/>
    </source>
</evidence>
<dbReference type="GO" id="GO:0055085">
    <property type="term" value="P:transmembrane transport"/>
    <property type="evidence" value="ECO:0007669"/>
    <property type="project" value="InterPro"/>
</dbReference>
<dbReference type="InterPro" id="IPR035906">
    <property type="entry name" value="MetI-like_sf"/>
</dbReference>
<dbReference type="EMBL" id="BARU01029507">
    <property type="protein sequence ID" value="GAH67736.1"/>
    <property type="molecule type" value="Genomic_DNA"/>
</dbReference>
<comment type="caution">
    <text evidence="9">The sequence shown here is derived from an EMBL/GenBank/DDBJ whole genome shotgun (WGS) entry which is preliminary data.</text>
</comment>
<keyword evidence="4 7" id="KW-0812">Transmembrane</keyword>
<evidence type="ECO:0000256" key="6">
    <source>
        <dbReference type="ARBA" id="ARBA00023136"/>
    </source>
</evidence>
<feature type="transmembrane region" description="Helical" evidence="7">
    <location>
        <begin position="21"/>
        <end position="42"/>
    </location>
</feature>
<evidence type="ECO:0000256" key="2">
    <source>
        <dbReference type="ARBA" id="ARBA00022448"/>
    </source>
</evidence>
<dbReference type="Gene3D" id="1.10.3720.10">
    <property type="entry name" value="MetI-like"/>
    <property type="match status" value="1"/>
</dbReference>
<feature type="transmembrane region" description="Helical" evidence="7">
    <location>
        <begin position="73"/>
        <end position="96"/>
    </location>
</feature>
<evidence type="ECO:0000256" key="1">
    <source>
        <dbReference type="ARBA" id="ARBA00004651"/>
    </source>
</evidence>
<gene>
    <name evidence="9" type="ORF">S03H2_46936</name>
</gene>
<dbReference type="PANTHER" id="PTHR43227:SF11">
    <property type="entry name" value="BLL4140 PROTEIN"/>
    <property type="match status" value="1"/>
</dbReference>
<protein>
    <recommendedName>
        <fullName evidence="8">ABC transmembrane type-1 domain-containing protein</fullName>
    </recommendedName>
</protein>
<dbReference type="InterPro" id="IPR050809">
    <property type="entry name" value="UgpAE/MalFG_permease"/>
</dbReference>
<keyword evidence="2" id="KW-0813">Transport</keyword>
<evidence type="ECO:0000256" key="3">
    <source>
        <dbReference type="ARBA" id="ARBA00022475"/>
    </source>
</evidence>
<name>X1HC16_9ZZZZ</name>
<sequence>IILAIFLNEVRSRSYQRFVQTVTYLPHFISVAALVGIMTVILSPRSGFVNLVLIRVFGMKPIYFMAHPAWFRPLYVMSGIWQNIGWGSIIYLAALSQVDVQLYDSAVVDGASRIRRIWHIALPTIAPTIIIILVLRMGTLFKVGFEKVLLMYNPVTYETADIISTYVYRRGLQHAEYSYGTAVGFFNSVINLVLLIMANYVARKTTETSLW</sequence>
<evidence type="ECO:0000256" key="4">
    <source>
        <dbReference type="ARBA" id="ARBA00022692"/>
    </source>
</evidence>
<reference evidence="9" key="1">
    <citation type="journal article" date="2014" name="Front. Microbiol.">
        <title>High frequency of phylogenetically diverse reductive dehalogenase-homologous genes in deep subseafloor sedimentary metagenomes.</title>
        <authorList>
            <person name="Kawai M."/>
            <person name="Futagami T."/>
            <person name="Toyoda A."/>
            <person name="Takaki Y."/>
            <person name="Nishi S."/>
            <person name="Hori S."/>
            <person name="Arai W."/>
            <person name="Tsubouchi T."/>
            <person name="Morono Y."/>
            <person name="Uchiyama I."/>
            <person name="Ito T."/>
            <person name="Fujiyama A."/>
            <person name="Inagaki F."/>
            <person name="Takami H."/>
        </authorList>
    </citation>
    <scope>NUCLEOTIDE SEQUENCE</scope>
    <source>
        <strain evidence="9">Expedition CK06-06</strain>
    </source>
</reference>
<dbReference type="InterPro" id="IPR000515">
    <property type="entry name" value="MetI-like"/>
</dbReference>
<dbReference type="GO" id="GO:0005886">
    <property type="term" value="C:plasma membrane"/>
    <property type="evidence" value="ECO:0007669"/>
    <property type="project" value="UniProtKB-SubCell"/>
</dbReference>
<dbReference type="SUPFAM" id="SSF161098">
    <property type="entry name" value="MetI-like"/>
    <property type="match status" value="1"/>
</dbReference>
<feature type="transmembrane region" description="Helical" evidence="7">
    <location>
        <begin position="179"/>
        <end position="202"/>
    </location>
</feature>
<proteinExistence type="predicted"/>
<dbReference type="PANTHER" id="PTHR43227">
    <property type="entry name" value="BLL4140 PROTEIN"/>
    <property type="match status" value="1"/>
</dbReference>
<keyword evidence="6 7" id="KW-0472">Membrane</keyword>
<feature type="domain" description="ABC transmembrane type-1" evidence="8">
    <location>
        <begin position="1"/>
        <end position="198"/>
    </location>
</feature>
<feature type="transmembrane region" description="Helical" evidence="7">
    <location>
        <begin position="116"/>
        <end position="135"/>
    </location>
</feature>
<comment type="subcellular location">
    <subcellularLocation>
        <location evidence="1">Cell membrane</location>
        <topology evidence="1">Multi-pass membrane protein</topology>
    </subcellularLocation>
</comment>
<organism evidence="9">
    <name type="scientific">marine sediment metagenome</name>
    <dbReference type="NCBI Taxonomy" id="412755"/>
    <lineage>
        <taxon>unclassified sequences</taxon>
        <taxon>metagenomes</taxon>
        <taxon>ecological metagenomes</taxon>
    </lineage>
</organism>
<dbReference type="AlphaFoldDB" id="X1HC16"/>
<dbReference type="Pfam" id="PF00528">
    <property type="entry name" value="BPD_transp_1"/>
    <property type="match status" value="1"/>
</dbReference>
<keyword evidence="5 7" id="KW-1133">Transmembrane helix</keyword>